<keyword evidence="3" id="KW-1185">Reference proteome</keyword>
<sequence length="603" mass="68741">MNSKNLKRRLRSYSFTDEISTLDKPNPIPRSRRSRSQDDLQNYPKLPRRISEKSLTKNNKTAANAIEQHCLLKNRNFSHLQVNPRPPVQLEMQNLPVHLNPRPPVQLEMQNLPVHLNPRPPVQLEMQNLPVHSNPRPPVQLEMQNLPVHLNPATNSADSRETALPEIPVQVTSEKEDTDPEKKSEFMSALNLTRKISATEESRKGSKASAGTLVYNFNFPLNYYLQATSVEDWPSFPQHFSDDSREERKEQSSSPEDLPSFPQHFSNDSLEERKEQSSSPEDWPSFPQHFSNDSHEERKEQSSSWESTESDISIIPWKTKSKSSKFCSTDIREMMYGFVNMALNAVALQNLPVHLNPRPPVQLEMQNLPVQVNPRPPVQLEMQNLPVHLNPATNPADSRETALPEIPVQVTSEKEDTDPEKKSEFMSALNLTRKISATEESRKGSKASAGTLVYNFNFPLNYYLQATSVEDWPSFPQHFSDDSHEGRKEQSSSWESTESDISIIPWKTKRVKPVFCMNEENSSSQSDDEQSDSGGSPRDYTQRATEDGDRFECGTREGGPCRKRFTQQKCLKRRERKHKIEMERKGSSGSSSTSSTSSSSSYE</sequence>
<proteinExistence type="predicted"/>
<gene>
    <name evidence="2" type="ORF">CEXT_515471</name>
</gene>
<feature type="compositionally biased region" description="Basic residues" evidence="1">
    <location>
        <begin position="561"/>
        <end position="577"/>
    </location>
</feature>
<feature type="region of interest" description="Disordered" evidence="1">
    <location>
        <begin position="236"/>
        <end position="310"/>
    </location>
</feature>
<feature type="compositionally biased region" description="Basic and acidic residues" evidence="1">
    <location>
        <begin position="540"/>
        <end position="555"/>
    </location>
</feature>
<feature type="region of interest" description="Disordered" evidence="1">
    <location>
        <begin position="519"/>
        <end position="603"/>
    </location>
</feature>
<feature type="compositionally biased region" description="Basic and acidic residues" evidence="1">
    <location>
        <begin position="240"/>
        <end position="251"/>
    </location>
</feature>
<name>A0AAV4Q9B0_CAEEX</name>
<evidence type="ECO:0000313" key="2">
    <source>
        <dbReference type="EMBL" id="GIY03978.1"/>
    </source>
</evidence>
<evidence type="ECO:0000256" key="1">
    <source>
        <dbReference type="SAM" id="MobiDB-lite"/>
    </source>
</evidence>
<feature type="compositionally biased region" description="Low complexity" evidence="1">
    <location>
        <begin position="587"/>
        <end position="603"/>
    </location>
</feature>
<dbReference type="Proteomes" id="UP001054945">
    <property type="component" value="Unassembled WGS sequence"/>
</dbReference>
<dbReference type="EMBL" id="BPLR01005646">
    <property type="protein sequence ID" value="GIY03978.1"/>
    <property type="molecule type" value="Genomic_DNA"/>
</dbReference>
<feature type="region of interest" description="Disordered" evidence="1">
    <location>
        <begin position="477"/>
        <end position="499"/>
    </location>
</feature>
<feature type="compositionally biased region" description="Basic residues" evidence="1">
    <location>
        <begin position="1"/>
        <end position="11"/>
    </location>
</feature>
<reference evidence="2 3" key="1">
    <citation type="submission" date="2021-06" db="EMBL/GenBank/DDBJ databases">
        <title>Caerostris extrusa draft genome.</title>
        <authorList>
            <person name="Kono N."/>
            <person name="Arakawa K."/>
        </authorList>
    </citation>
    <scope>NUCLEOTIDE SEQUENCE [LARGE SCALE GENOMIC DNA]</scope>
</reference>
<organism evidence="2 3">
    <name type="scientific">Caerostris extrusa</name>
    <name type="common">Bark spider</name>
    <name type="synonym">Caerostris bankana</name>
    <dbReference type="NCBI Taxonomy" id="172846"/>
    <lineage>
        <taxon>Eukaryota</taxon>
        <taxon>Metazoa</taxon>
        <taxon>Ecdysozoa</taxon>
        <taxon>Arthropoda</taxon>
        <taxon>Chelicerata</taxon>
        <taxon>Arachnida</taxon>
        <taxon>Araneae</taxon>
        <taxon>Araneomorphae</taxon>
        <taxon>Entelegynae</taxon>
        <taxon>Araneoidea</taxon>
        <taxon>Araneidae</taxon>
        <taxon>Caerostris</taxon>
    </lineage>
</organism>
<comment type="caution">
    <text evidence="2">The sequence shown here is derived from an EMBL/GenBank/DDBJ whole genome shotgun (WGS) entry which is preliminary data.</text>
</comment>
<feature type="compositionally biased region" description="Basic and acidic residues" evidence="1">
    <location>
        <begin position="292"/>
        <end position="301"/>
    </location>
</feature>
<dbReference type="AlphaFoldDB" id="A0AAV4Q9B0"/>
<protein>
    <submittedName>
        <fullName evidence="2">Uncharacterized protein</fullName>
    </submittedName>
</protein>
<feature type="compositionally biased region" description="Basic and acidic residues" evidence="1">
    <location>
        <begin position="479"/>
        <end position="490"/>
    </location>
</feature>
<evidence type="ECO:0000313" key="3">
    <source>
        <dbReference type="Proteomes" id="UP001054945"/>
    </source>
</evidence>
<accession>A0AAV4Q9B0</accession>
<feature type="region of interest" description="Disordered" evidence="1">
    <location>
        <begin position="153"/>
        <end position="188"/>
    </location>
</feature>
<feature type="region of interest" description="Disordered" evidence="1">
    <location>
        <begin position="1"/>
        <end position="47"/>
    </location>
</feature>